<evidence type="ECO:0000256" key="1">
    <source>
        <dbReference type="ARBA" id="ARBA00001970"/>
    </source>
</evidence>
<dbReference type="GO" id="GO:0140575">
    <property type="term" value="F:transmembrane monodehydroascorbate reductase activity"/>
    <property type="evidence" value="ECO:0007669"/>
    <property type="project" value="InterPro"/>
</dbReference>
<keyword evidence="5 12" id="KW-0812">Transmembrane</keyword>
<dbReference type="PANTHER" id="PTHR15422:SF45">
    <property type="entry name" value="CYTOCHROME B561 DOMAIN-CONTAINING PROTEIN"/>
    <property type="match status" value="1"/>
</dbReference>
<dbReference type="Proteomes" id="UP000192578">
    <property type="component" value="Unassembled WGS sequence"/>
</dbReference>
<evidence type="ECO:0000256" key="10">
    <source>
        <dbReference type="ARBA" id="ARBA00023136"/>
    </source>
</evidence>
<protein>
    <recommendedName>
        <fullName evidence="11">ascorbate ferrireductase (transmembrane)</fullName>
        <ecNumber evidence="11">7.2.1.3</ecNumber>
    </recommendedName>
</protein>
<keyword evidence="3" id="KW-0813">Transport</keyword>
<keyword evidence="15" id="KW-1185">Reference proteome</keyword>
<keyword evidence="10 12" id="KW-0472">Membrane</keyword>
<evidence type="ECO:0000313" key="14">
    <source>
        <dbReference type="EMBL" id="OQV13422.1"/>
    </source>
</evidence>
<feature type="transmembrane region" description="Helical" evidence="12">
    <location>
        <begin position="152"/>
        <end position="171"/>
    </location>
</feature>
<dbReference type="CDD" id="cd08761">
    <property type="entry name" value="Cyt_b561_CYB561D2_like"/>
    <property type="match status" value="1"/>
</dbReference>
<name>A0A1W0WE26_HYPEX</name>
<keyword evidence="8 12" id="KW-1133">Transmembrane helix</keyword>
<feature type="transmembrane region" description="Helical" evidence="12">
    <location>
        <begin position="75"/>
        <end position="97"/>
    </location>
</feature>
<feature type="domain" description="Cytochrome b561" evidence="13">
    <location>
        <begin position="1"/>
        <end position="205"/>
    </location>
</feature>
<dbReference type="PROSITE" id="PS50939">
    <property type="entry name" value="CYTOCHROME_B561"/>
    <property type="match status" value="1"/>
</dbReference>
<keyword evidence="7" id="KW-0249">Electron transport</keyword>
<keyword evidence="4" id="KW-0349">Heme</keyword>
<organism evidence="14 15">
    <name type="scientific">Hypsibius exemplaris</name>
    <name type="common">Freshwater tardigrade</name>
    <dbReference type="NCBI Taxonomy" id="2072580"/>
    <lineage>
        <taxon>Eukaryota</taxon>
        <taxon>Metazoa</taxon>
        <taxon>Ecdysozoa</taxon>
        <taxon>Tardigrada</taxon>
        <taxon>Eutardigrada</taxon>
        <taxon>Parachela</taxon>
        <taxon>Hypsibioidea</taxon>
        <taxon>Hypsibiidae</taxon>
        <taxon>Hypsibius</taxon>
    </lineage>
</organism>
<evidence type="ECO:0000256" key="2">
    <source>
        <dbReference type="ARBA" id="ARBA00004141"/>
    </source>
</evidence>
<dbReference type="InterPro" id="IPR045150">
    <property type="entry name" value="CYB561D1/2"/>
</dbReference>
<accession>A0A1W0WE26</accession>
<evidence type="ECO:0000313" key="15">
    <source>
        <dbReference type="Proteomes" id="UP000192578"/>
    </source>
</evidence>
<keyword evidence="9" id="KW-0408">Iron</keyword>
<feature type="transmembrane region" description="Helical" evidence="12">
    <location>
        <begin position="183"/>
        <end position="205"/>
    </location>
</feature>
<evidence type="ECO:0000256" key="7">
    <source>
        <dbReference type="ARBA" id="ARBA00022982"/>
    </source>
</evidence>
<comment type="caution">
    <text evidence="14">The sequence shown here is derived from an EMBL/GenBank/DDBJ whole genome shotgun (WGS) entry which is preliminary data.</text>
</comment>
<dbReference type="AlphaFoldDB" id="A0A1W0WE26"/>
<sequence>MGSAMSTLKQVGFFSLACVHLYCVSKLAEPGSNLFSWHPFLSSAAFGLIMPEAFTQISRLSEFGRRFSHRNRVTMHWVLQSISVILAGVGLACIFINKNQFKRPHLTTYHSWLGLSTFLYAVLQSLGGLFIMYPKWKPSFAPGTANMKVYHAVSAASLMLCASATMFFSNYSLWFAKHKLNTTVYATGMWIYPAVLALRALWTVYESGAFGRLMGKPGPAPLADSKDTSSL</sequence>
<gene>
    <name evidence="14" type="ORF">BV898_12376</name>
</gene>
<evidence type="ECO:0000256" key="9">
    <source>
        <dbReference type="ARBA" id="ARBA00023004"/>
    </source>
</evidence>
<evidence type="ECO:0000259" key="13">
    <source>
        <dbReference type="PROSITE" id="PS50939"/>
    </source>
</evidence>
<reference evidence="15" key="1">
    <citation type="submission" date="2017-01" db="EMBL/GenBank/DDBJ databases">
        <title>Comparative genomics of anhydrobiosis in the tardigrade Hypsibius dujardini.</title>
        <authorList>
            <person name="Yoshida Y."/>
            <person name="Koutsovoulos G."/>
            <person name="Laetsch D."/>
            <person name="Stevens L."/>
            <person name="Kumar S."/>
            <person name="Horikawa D."/>
            <person name="Ishino K."/>
            <person name="Komine S."/>
            <person name="Tomita M."/>
            <person name="Blaxter M."/>
            <person name="Arakawa K."/>
        </authorList>
    </citation>
    <scope>NUCLEOTIDE SEQUENCE [LARGE SCALE GENOMIC DNA]</scope>
    <source>
        <strain evidence="15">Z151</strain>
    </source>
</reference>
<feature type="transmembrane region" description="Helical" evidence="12">
    <location>
        <begin position="109"/>
        <end position="131"/>
    </location>
</feature>
<dbReference type="GO" id="GO:0140571">
    <property type="term" value="F:transmembrane ascorbate ferrireductase activity"/>
    <property type="evidence" value="ECO:0007669"/>
    <property type="project" value="UniProtKB-EC"/>
</dbReference>
<evidence type="ECO:0000256" key="8">
    <source>
        <dbReference type="ARBA" id="ARBA00022989"/>
    </source>
</evidence>
<comment type="subcellular location">
    <subcellularLocation>
        <location evidence="2">Membrane</location>
        <topology evidence="2">Multi-pass membrane protein</topology>
    </subcellularLocation>
</comment>
<dbReference type="SMART" id="SM00665">
    <property type="entry name" value="B561"/>
    <property type="match status" value="1"/>
</dbReference>
<evidence type="ECO:0000256" key="4">
    <source>
        <dbReference type="ARBA" id="ARBA00022617"/>
    </source>
</evidence>
<evidence type="ECO:0000256" key="5">
    <source>
        <dbReference type="ARBA" id="ARBA00022692"/>
    </source>
</evidence>
<comment type="cofactor">
    <cofactor evidence="1">
        <name>heme b</name>
        <dbReference type="ChEBI" id="CHEBI:60344"/>
    </cofactor>
</comment>
<dbReference type="Pfam" id="PF03188">
    <property type="entry name" value="Cytochrom_B561"/>
    <property type="match status" value="1"/>
</dbReference>
<evidence type="ECO:0000256" key="11">
    <source>
        <dbReference type="ARBA" id="ARBA00024225"/>
    </source>
</evidence>
<dbReference type="EMBL" id="MTYJ01000124">
    <property type="protein sequence ID" value="OQV13422.1"/>
    <property type="molecule type" value="Genomic_DNA"/>
</dbReference>
<dbReference type="GO" id="GO:0046872">
    <property type="term" value="F:metal ion binding"/>
    <property type="evidence" value="ECO:0007669"/>
    <property type="project" value="UniProtKB-KW"/>
</dbReference>
<keyword evidence="6" id="KW-0479">Metal-binding</keyword>
<dbReference type="GO" id="GO:0016020">
    <property type="term" value="C:membrane"/>
    <property type="evidence" value="ECO:0007669"/>
    <property type="project" value="UniProtKB-SubCell"/>
</dbReference>
<evidence type="ECO:0000256" key="6">
    <source>
        <dbReference type="ARBA" id="ARBA00022723"/>
    </source>
</evidence>
<evidence type="ECO:0000256" key="12">
    <source>
        <dbReference type="SAM" id="Phobius"/>
    </source>
</evidence>
<dbReference type="EC" id="7.2.1.3" evidence="11"/>
<dbReference type="PANTHER" id="PTHR15422">
    <property type="entry name" value="OS05G0565100 PROTEIN"/>
    <property type="match status" value="1"/>
</dbReference>
<proteinExistence type="predicted"/>
<dbReference type="OrthoDB" id="432881at2759"/>
<dbReference type="Gene3D" id="1.20.120.1770">
    <property type="match status" value="1"/>
</dbReference>
<dbReference type="InterPro" id="IPR006593">
    <property type="entry name" value="Cyt_b561/ferric_Rdtase_TM"/>
</dbReference>
<evidence type="ECO:0000256" key="3">
    <source>
        <dbReference type="ARBA" id="ARBA00022448"/>
    </source>
</evidence>